<protein>
    <submittedName>
        <fullName evidence="4">Family 16 glycosylhydrolase</fullName>
    </submittedName>
</protein>
<dbReference type="PANTHER" id="PTHR10963:SF55">
    <property type="entry name" value="GLYCOSIDE HYDROLASE FAMILY 16 PROTEIN"/>
    <property type="match status" value="1"/>
</dbReference>
<evidence type="ECO:0000313" key="5">
    <source>
        <dbReference type="Proteomes" id="UP001597241"/>
    </source>
</evidence>
<evidence type="ECO:0000256" key="2">
    <source>
        <dbReference type="SAM" id="SignalP"/>
    </source>
</evidence>
<organism evidence="4 5">
    <name type="scientific">Lutibacter holmesii</name>
    <dbReference type="NCBI Taxonomy" id="1137985"/>
    <lineage>
        <taxon>Bacteria</taxon>
        <taxon>Pseudomonadati</taxon>
        <taxon>Bacteroidota</taxon>
        <taxon>Flavobacteriia</taxon>
        <taxon>Flavobacteriales</taxon>
        <taxon>Flavobacteriaceae</taxon>
        <taxon>Lutibacter</taxon>
    </lineage>
</organism>
<dbReference type="SUPFAM" id="SSF49299">
    <property type="entry name" value="PKD domain"/>
    <property type="match status" value="1"/>
</dbReference>
<comment type="similarity">
    <text evidence="1">Belongs to the glycosyl hydrolase 16 family.</text>
</comment>
<sequence>MGNYIKFNKNLAILGLFLVALLSCTSSEDSEPYVPTPTETETILPTNLTLDITIVGEDTDNPNGDGAGVVKFVAQATDAVKYEISFGDGTTVTNTTGSAEYTYTDRGTNNYTVSVYAYSKTNDYISTFKQIKILVARPPFDNLVFSDEFDVDGSPDDTKWGYNIGTGDNGWGNGEKQYYTDRSENVIVENGFLKIKAIKENYEGSSYTSARLLTQGKFDFTYGKVEVRAKLPFGEGTWPAIWMLGSNISTVGWPACGEIDIMEHWGHNQNVVQSALHTTSSSGNTVNHGSQTIDDVSTAFHIYTVEWDDQEIVFAVDGVVHYTYSPSSKNSDNWPYTANQFIILNVAMGSTWVDIDPNFETSSMEIDYVRVYQE</sequence>
<dbReference type="InterPro" id="IPR013320">
    <property type="entry name" value="ConA-like_dom_sf"/>
</dbReference>
<keyword evidence="2" id="KW-0732">Signal</keyword>
<proteinExistence type="inferred from homology"/>
<dbReference type="PROSITE" id="PS51257">
    <property type="entry name" value="PROKAR_LIPOPROTEIN"/>
    <property type="match status" value="1"/>
</dbReference>
<dbReference type="RefSeq" id="WP_386808500.1">
    <property type="nucleotide sequence ID" value="NZ_JBHTMV010000003.1"/>
</dbReference>
<gene>
    <name evidence="4" type="ORF">ACFQ5N_05665</name>
</gene>
<evidence type="ECO:0000313" key="4">
    <source>
        <dbReference type="EMBL" id="MFD1293317.1"/>
    </source>
</evidence>
<dbReference type="EMBL" id="JBHTMV010000003">
    <property type="protein sequence ID" value="MFD1293317.1"/>
    <property type="molecule type" value="Genomic_DNA"/>
</dbReference>
<keyword evidence="5" id="KW-1185">Reference proteome</keyword>
<reference evidence="5" key="1">
    <citation type="journal article" date="2019" name="Int. J. Syst. Evol. Microbiol.">
        <title>The Global Catalogue of Microorganisms (GCM) 10K type strain sequencing project: providing services to taxonomists for standard genome sequencing and annotation.</title>
        <authorList>
            <consortium name="The Broad Institute Genomics Platform"/>
            <consortium name="The Broad Institute Genome Sequencing Center for Infectious Disease"/>
            <person name="Wu L."/>
            <person name="Ma J."/>
        </authorList>
    </citation>
    <scope>NUCLEOTIDE SEQUENCE [LARGE SCALE GENOMIC DNA]</scope>
    <source>
        <strain evidence="5">CCUG 62221</strain>
    </source>
</reference>
<dbReference type="Pfam" id="PF00722">
    <property type="entry name" value="Glyco_hydro_16"/>
    <property type="match status" value="1"/>
</dbReference>
<evidence type="ECO:0000256" key="1">
    <source>
        <dbReference type="ARBA" id="ARBA00006865"/>
    </source>
</evidence>
<feature type="signal peptide" evidence="2">
    <location>
        <begin position="1"/>
        <end position="28"/>
    </location>
</feature>
<dbReference type="CDD" id="cd08023">
    <property type="entry name" value="GH16_laminarinase_like"/>
    <property type="match status" value="1"/>
</dbReference>
<dbReference type="SUPFAM" id="SSF49899">
    <property type="entry name" value="Concanavalin A-like lectins/glucanases"/>
    <property type="match status" value="1"/>
</dbReference>
<dbReference type="Gene3D" id="2.60.40.10">
    <property type="entry name" value="Immunoglobulins"/>
    <property type="match status" value="1"/>
</dbReference>
<dbReference type="PROSITE" id="PS51762">
    <property type="entry name" value="GH16_2"/>
    <property type="match status" value="1"/>
</dbReference>
<dbReference type="Proteomes" id="UP001597241">
    <property type="component" value="Unassembled WGS sequence"/>
</dbReference>
<evidence type="ECO:0000259" key="3">
    <source>
        <dbReference type="PROSITE" id="PS51762"/>
    </source>
</evidence>
<accession>A0ABW3WP70</accession>
<name>A0ABW3WP70_9FLAO</name>
<feature type="domain" description="GH16" evidence="3">
    <location>
        <begin position="126"/>
        <end position="374"/>
    </location>
</feature>
<dbReference type="Gene3D" id="2.60.120.200">
    <property type="match status" value="1"/>
</dbReference>
<dbReference type="InterPro" id="IPR000757">
    <property type="entry name" value="Beta-glucanase-like"/>
</dbReference>
<dbReference type="InterPro" id="IPR035986">
    <property type="entry name" value="PKD_dom_sf"/>
</dbReference>
<dbReference type="InterPro" id="IPR050546">
    <property type="entry name" value="Glycosyl_Hydrlase_16"/>
</dbReference>
<feature type="chain" id="PRO_5046008029" evidence="2">
    <location>
        <begin position="29"/>
        <end position="374"/>
    </location>
</feature>
<comment type="caution">
    <text evidence="4">The sequence shown here is derived from an EMBL/GenBank/DDBJ whole genome shotgun (WGS) entry which is preliminary data.</text>
</comment>
<dbReference type="PANTHER" id="PTHR10963">
    <property type="entry name" value="GLYCOSYL HYDROLASE-RELATED"/>
    <property type="match status" value="1"/>
</dbReference>
<dbReference type="InterPro" id="IPR013783">
    <property type="entry name" value="Ig-like_fold"/>
</dbReference>